<organism evidence="3">
    <name type="scientific">marine metagenome</name>
    <dbReference type="NCBI Taxonomy" id="408172"/>
    <lineage>
        <taxon>unclassified sequences</taxon>
        <taxon>metagenomes</taxon>
        <taxon>ecological metagenomes</taxon>
    </lineage>
</organism>
<dbReference type="Gene3D" id="3.40.50.720">
    <property type="entry name" value="NAD(P)-binding Rossmann-like Domain"/>
    <property type="match status" value="1"/>
</dbReference>
<sequence length="213" mass="23847">MTTVSIAVVGLGQRGLQHLNALWHLDDAHIVALCDPFASNLAENKIQQFVEGFSLDGIRTYGTFADLLTAGDFDAIYFAIPPSLHHGELLQAAQAGIHLFAEKPVSLFLDEMLEMERTIREAGIISTVGFQQRHDNWHIGIRNFLADKRLLMMTYVVNRTLEEHSTKHTHTETLGGPQNRVWTANRAWSGSTVVEAGIHQTDLMRFWGGDIAW</sequence>
<dbReference type="GO" id="GO:0016491">
    <property type="term" value="F:oxidoreductase activity"/>
    <property type="evidence" value="ECO:0007669"/>
    <property type="project" value="UniProtKB-KW"/>
</dbReference>
<feature type="non-terminal residue" evidence="3">
    <location>
        <position position="213"/>
    </location>
</feature>
<dbReference type="InterPro" id="IPR036291">
    <property type="entry name" value="NAD(P)-bd_dom_sf"/>
</dbReference>
<dbReference type="Gene3D" id="3.30.360.10">
    <property type="entry name" value="Dihydrodipicolinate Reductase, domain 2"/>
    <property type="match status" value="1"/>
</dbReference>
<dbReference type="EMBL" id="UINC01195995">
    <property type="protein sequence ID" value="SVE12817.1"/>
    <property type="molecule type" value="Genomic_DNA"/>
</dbReference>
<dbReference type="GO" id="GO:0000166">
    <property type="term" value="F:nucleotide binding"/>
    <property type="evidence" value="ECO:0007669"/>
    <property type="project" value="InterPro"/>
</dbReference>
<dbReference type="InterPro" id="IPR000683">
    <property type="entry name" value="Gfo/Idh/MocA-like_OxRdtase_N"/>
</dbReference>
<keyword evidence="1" id="KW-0560">Oxidoreductase</keyword>
<dbReference type="Pfam" id="PF01408">
    <property type="entry name" value="GFO_IDH_MocA"/>
    <property type="match status" value="1"/>
</dbReference>
<reference evidence="3" key="1">
    <citation type="submission" date="2018-05" db="EMBL/GenBank/DDBJ databases">
        <authorList>
            <person name="Lanie J.A."/>
            <person name="Ng W.-L."/>
            <person name="Kazmierczak K.M."/>
            <person name="Andrzejewski T.M."/>
            <person name="Davidsen T.M."/>
            <person name="Wayne K.J."/>
            <person name="Tettelin H."/>
            <person name="Glass J.I."/>
            <person name="Rusch D."/>
            <person name="Podicherti R."/>
            <person name="Tsui H.-C.T."/>
            <person name="Winkler M.E."/>
        </authorList>
    </citation>
    <scope>NUCLEOTIDE SEQUENCE</scope>
</reference>
<dbReference type="SUPFAM" id="SSF51735">
    <property type="entry name" value="NAD(P)-binding Rossmann-fold domains"/>
    <property type="match status" value="1"/>
</dbReference>
<dbReference type="PANTHER" id="PTHR43818">
    <property type="entry name" value="BCDNA.GH03377"/>
    <property type="match status" value="1"/>
</dbReference>
<gene>
    <name evidence="3" type="ORF">METZ01_LOCUS465671</name>
</gene>
<name>A0A383AYA5_9ZZZZ</name>
<evidence type="ECO:0000313" key="3">
    <source>
        <dbReference type="EMBL" id="SVE12817.1"/>
    </source>
</evidence>
<evidence type="ECO:0000259" key="2">
    <source>
        <dbReference type="Pfam" id="PF01408"/>
    </source>
</evidence>
<dbReference type="InterPro" id="IPR050463">
    <property type="entry name" value="Gfo/Idh/MocA_oxidrdct_glycsds"/>
</dbReference>
<protein>
    <recommendedName>
        <fullName evidence="2">Gfo/Idh/MocA-like oxidoreductase N-terminal domain-containing protein</fullName>
    </recommendedName>
</protein>
<proteinExistence type="predicted"/>
<dbReference type="AlphaFoldDB" id="A0A383AYA5"/>
<feature type="domain" description="Gfo/Idh/MocA-like oxidoreductase N-terminal" evidence="2">
    <location>
        <begin position="5"/>
        <end position="130"/>
    </location>
</feature>
<dbReference type="PANTHER" id="PTHR43818:SF11">
    <property type="entry name" value="BCDNA.GH03377"/>
    <property type="match status" value="1"/>
</dbReference>
<accession>A0A383AYA5</accession>
<evidence type="ECO:0000256" key="1">
    <source>
        <dbReference type="ARBA" id="ARBA00023002"/>
    </source>
</evidence>